<evidence type="ECO:0000313" key="1">
    <source>
        <dbReference type="EMBL" id="HIX49184.1"/>
    </source>
</evidence>
<dbReference type="InterPro" id="IPR010985">
    <property type="entry name" value="Ribbon_hlx_hlx"/>
</dbReference>
<gene>
    <name evidence="1" type="ORF">H9981_09300</name>
</gene>
<name>A0A9D1VYA3_9FIRM</name>
<dbReference type="GO" id="GO:0006355">
    <property type="term" value="P:regulation of DNA-templated transcription"/>
    <property type="evidence" value="ECO:0007669"/>
    <property type="project" value="InterPro"/>
</dbReference>
<evidence type="ECO:0000313" key="2">
    <source>
        <dbReference type="Proteomes" id="UP000824243"/>
    </source>
</evidence>
<reference evidence="1" key="2">
    <citation type="submission" date="2021-04" db="EMBL/GenBank/DDBJ databases">
        <authorList>
            <person name="Gilroy R."/>
        </authorList>
    </citation>
    <scope>NUCLEOTIDE SEQUENCE</scope>
    <source>
        <strain evidence="1">ChiSjej5B23-15282</strain>
    </source>
</reference>
<comment type="caution">
    <text evidence="1">The sequence shown here is derived from an EMBL/GenBank/DDBJ whole genome shotgun (WGS) entry which is preliminary data.</text>
</comment>
<dbReference type="AlphaFoldDB" id="A0A9D1VYA3"/>
<sequence>MAYTEAQKRASIKYMTEKTDDIRLRVKSGLKAKYKAEAEKRGMSMTQFIVNCVEKEIAKSRPYSGHML</sequence>
<dbReference type="InterPro" id="IPR013321">
    <property type="entry name" value="Arc_rbn_hlx_hlx"/>
</dbReference>
<dbReference type="Gene3D" id="1.10.1220.10">
    <property type="entry name" value="Met repressor-like"/>
    <property type="match status" value="1"/>
</dbReference>
<dbReference type="SUPFAM" id="SSF47598">
    <property type="entry name" value="Ribbon-helix-helix"/>
    <property type="match status" value="1"/>
</dbReference>
<protein>
    <submittedName>
        <fullName evidence="1">Uncharacterized protein</fullName>
    </submittedName>
</protein>
<proteinExistence type="predicted"/>
<dbReference type="EMBL" id="DXFA01000156">
    <property type="protein sequence ID" value="HIX49184.1"/>
    <property type="molecule type" value="Genomic_DNA"/>
</dbReference>
<dbReference type="Proteomes" id="UP000824243">
    <property type="component" value="Unassembled WGS sequence"/>
</dbReference>
<reference evidence="1" key="1">
    <citation type="journal article" date="2021" name="PeerJ">
        <title>Extensive microbial diversity within the chicken gut microbiome revealed by metagenomics and culture.</title>
        <authorList>
            <person name="Gilroy R."/>
            <person name="Ravi A."/>
            <person name="Getino M."/>
            <person name="Pursley I."/>
            <person name="Horton D.L."/>
            <person name="Alikhan N.F."/>
            <person name="Baker D."/>
            <person name="Gharbi K."/>
            <person name="Hall N."/>
            <person name="Watson M."/>
            <person name="Adriaenssens E.M."/>
            <person name="Foster-Nyarko E."/>
            <person name="Jarju S."/>
            <person name="Secka A."/>
            <person name="Antonio M."/>
            <person name="Oren A."/>
            <person name="Chaudhuri R.R."/>
            <person name="La Ragione R."/>
            <person name="Hildebrand F."/>
            <person name="Pallen M.J."/>
        </authorList>
    </citation>
    <scope>NUCLEOTIDE SEQUENCE</scope>
    <source>
        <strain evidence="1">ChiSjej5B23-15282</strain>
    </source>
</reference>
<organism evidence="1 2">
    <name type="scientific">Candidatus Mediterraneibacter caccavium</name>
    <dbReference type="NCBI Taxonomy" id="2838661"/>
    <lineage>
        <taxon>Bacteria</taxon>
        <taxon>Bacillati</taxon>
        <taxon>Bacillota</taxon>
        <taxon>Clostridia</taxon>
        <taxon>Lachnospirales</taxon>
        <taxon>Lachnospiraceae</taxon>
        <taxon>Mediterraneibacter</taxon>
    </lineage>
</organism>
<accession>A0A9D1VYA3</accession>